<sequence>MGASDVPRRLRLLLLWKLQDQMFSSSLMLWLEGSPPLPGSIEIGAKSLGELESYGGAR</sequence>
<comment type="caution">
    <text evidence="1">The sequence shown here is derived from an EMBL/GenBank/DDBJ whole genome shotgun (WGS) entry which is preliminary data.</text>
</comment>
<organism evidence="1 2">
    <name type="scientific">Cryphonectria parasitica (strain ATCC 38755 / EP155)</name>
    <dbReference type="NCBI Taxonomy" id="660469"/>
    <lineage>
        <taxon>Eukaryota</taxon>
        <taxon>Fungi</taxon>
        <taxon>Dikarya</taxon>
        <taxon>Ascomycota</taxon>
        <taxon>Pezizomycotina</taxon>
        <taxon>Sordariomycetes</taxon>
        <taxon>Sordariomycetidae</taxon>
        <taxon>Diaporthales</taxon>
        <taxon>Cryphonectriaceae</taxon>
        <taxon>Cryphonectria-Endothia species complex</taxon>
        <taxon>Cryphonectria</taxon>
    </lineage>
</organism>
<dbReference type="AlphaFoldDB" id="A0A9P4XUX9"/>
<reference evidence="1" key="1">
    <citation type="journal article" date="2020" name="Phytopathology">
        <title>Genome sequence of the chestnut blight fungus Cryphonectria parasitica EP155: A fundamental resource for an archetypical invasive plant pathogen.</title>
        <authorList>
            <person name="Crouch J.A."/>
            <person name="Dawe A."/>
            <person name="Aerts A."/>
            <person name="Barry K."/>
            <person name="Churchill A.C.L."/>
            <person name="Grimwood J."/>
            <person name="Hillman B."/>
            <person name="Milgroom M.G."/>
            <person name="Pangilinan J."/>
            <person name="Smith M."/>
            <person name="Salamov A."/>
            <person name="Schmutz J."/>
            <person name="Yadav J."/>
            <person name="Grigoriev I.V."/>
            <person name="Nuss D."/>
        </authorList>
    </citation>
    <scope>NUCLEOTIDE SEQUENCE</scope>
    <source>
        <strain evidence="1">EP155</strain>
    </source>
</reference>
<proteinExistence type="predicted"/>
<name>A0A9P4XUX9_CRYP1</name>
<dbReference type="Proteomes" id="UP000803844">
    <property type="component" value="Unassembled WGS sequence"/>
</dbReference>
<gene>
    <name evidence="1" type="ORF">M406DRAFT_323797</name>
</gene>
<dbReference type="RefSeq" id="XP_040772271.1">
    <property type="nucleotide sequence ID" value="XM_040919817.1"/>
</dbReference>
<evidence type="ECO:0000313" key="2">
    <source>
        <dbReference type="Proteomes" id="UP000803844"/>
    </source>
</evidence>
<keyword evidence="2" id="KW-1185">Reference proteome</keyword>
<protein>
    <submittedName>
        <fullName evidence="1">Uncharacterized protein</fullName>
    </submittedName>
</protein>
<dbReference type="GeneID" id="63836946"/>
<dbReference type="EMBL" id="MU032351">
    <property type="protein sequence ID" value="KAF3761292.1"/>
    <property type="molecule type" value="Genomic_DNA"/>
</dbReference>
<evidence type="ECO:0000313" key="1">
    <source>
        <dbReference type="EMBL" id="KAF3761292.1"/>
    </source>
</evidence>
<accession>A0A9P4XUX9</accession>